<feature type="non-terminal residue" evidence="2">
    <location>
        <position position="228"/>
    </location>
</feature>
<dbReference type="InterPro" id="IPR001810">
    <property type="entry name" value="F-box_dom"/>
</dbReference>
<organism evidence="2 3">
    <name type="scientific">Pristionchus mayeri</name>
    <dbReference type="NCBI Taxonomy" id="1317129"/>
    <lineage>
        <taxon>Eukaryota</taxon>
        <taxon>Metazoa</taxon>
        <taxon>Ecdysozoa</taxon>
        <taxon>Nematoda</taxon>
        <taxon>Chromadorea</taxon>
        <taxon>Rhabditida</taxon>
        <taxon>Rhabditina</taxon>
        <taxon>Diplogasteromorpha</taxon>
        <taxon>Diplogasteroidea</taxon>
        <taxon>Neodiplogasteridae</taxon>
        <taxon>Pristionchus</taxon>
    </lineage>
</organism>
<evidence type="ECO:0000259" key="1">
    <source>
        <dbReference type="Pfam" id="PF00646"/>
    </source>
</evidence>
<gene>
    <name evidence="2" type="ORF">PMAYCL1PPCAC_31712</name>
</gene>
<keyword evidence="3" id="KW-1185">Reference proteome</keyword>
<dbReference type="Proteomes" id="UP001328107">
    <property type="component" value="Unassembled WGS sequence"/>
</dbReference>
<comment type="caution">
    <text evidence="2">The sequence shown here is derived from an EMBL/GenBank/DDBJ whole genome shotgun (WGS) entry which is preliminary data.</text>
</comment>
<dbReference type="AlphaFoldDB" id="A0AAN5DFD2"/>
<name>A0AAN5DFD2_9BILA</name>
<evidence type="ECO:0000313" key="2">
    <source>
        <dbReference type="EMBL" id="GMR61517.1"/>
    </source>
</evidence>
<feature type="domain" description="F-box" evidence="1">
    <location>
        <begin position="23"/>
        <end position="58"/>
    </location>
</feature>
<dbReference type="Pfam" id="PF00646">
    <property type="entry name" value="F-box"/>
    <property type="match status" value="1"/>
</dbReference>
<sequence length="228" mass="25788">VLKMADSLAAQFAQLELPSLSWIDELPEELVWKIMDFTPESVFNMRLTCRKLKSCSDSYAMLPSSVPSIDRLRVDVQTKWCPATSMSKPSVICVSIVITSKSFKAQLFKSRLIQVYPLIMSLEGFKKRNNRREKTHHFDWEIEYEKVEDLLVTSIGRCVGKRIDYATLLDLDDFIARTVVAKIAGGKLFGTLVVQGISKLTKEIGNVLKSLTTDEIGLFDLFVGEIED</sequence>
<proteinExistence type="predicted"/>
<protein>
    <recommendedName>
        <fullName evidence="1">F-box domain-containing protein</fullName>
    </recommendedName>
</protein>
<evidence type="ECO:0000313" key="3">
    <source>
        <dbReference type="Proteomes" id="UP001328107"/>
    </source>
</evidence>
<feature type="non-terminal residue" evidence="2">
    <location>
        <position position="1"/>
    </location>
</feature>
<dbReference type="EMBL" id="BTRK01000006">
    <property type="protein sequence ID" value="GMR61517.1"/>
    <property type="molecule type" value="Genomic_DNA"/>
</dbReference>
<accession>A0AAN5DFD2</accession>
<reference evidence="3" key="1">
    <citation type="submission" date="2022-10" db="EMBL/GenBank/DDBJ databases">
        <title>Genome assembly of Pristionchus species.</title>
        <authorList>
            <person name="Yoshida K."/>
            <person name="Sommer R.J."/>
        </authorList>
    </citation>
    <scope>NUCLEOTIDE SEQUENCE [LARGE SCALE GENOMIC DNA]</scope>
    <source>
        <strain evidence="3">RS5460</strain>
    </source>
</reference>